<protein>
    <recommendedName>
        <fullName evidence="3">Probable 6-oxopurine nucleoside phosphorylase</fullName>
        <ecNumber evidence="3">2.4.2.1</ecNumber>
    </recommendedName>
    <alternativeName>
        <fullName evidence="3">Purine nucleoside phosphorylase</fullName>
        <shortName evidence="3">PNP</shortName>
    </alternativeName>
</protein>
<dbReference type="Gene3D" id="3.40.50.1580">
    <property type="entry name" value="Nucleoside phosphorylase domain"/>
    <property type="match status" value="1"/>
</dbReference>
<dbReference type="RefSeq" id="WP_011380007.1">
    <property type="nucleotide sequence ID" value="NC_007614.1"/>
</dbReference>
<dbReference type="AlphaFoldDB" id="Q2YBB4"/>
<evidence type="ECO:0000313" key="6">
    <source>
        <dbReference type="Proteomes" id="UP000002718"/>
    </source>
</evidence>
<proteinExistence type="inferred from homology"/>
<feature type="domain" description="Nucleoside phosphorylase" evidence="4">
    <location>
        <begin position="2"/>
        <end position="239"/>
    </location>
</feature>
<dbReference type="HAMAP" id="MF_01963">
    <property type="entry name" value="MTAP"/>
    <property type="match status" value="1"/>
</dbReference>
<dbReference type="GO" id="GO:0005829">
    <property type="term" value="C:cytosol"/>
    <property type="evidence" value="ECO:0007669"/>
    <property type="project" value="TreeGrafter"/>
</dbReference>
<comment type="miscellaneous">
    <text evidence="3">Although this enzyme belongs to the family of MTA phosphorylases based on sequence homology, it has been shown that conserved amino acid substitutions in the substrate binding pocket convert the substrate specificity of this enzyme from 6-aminopurines to 6-oxopurines.</text>
</comment>
<dbReference type="GO" id="GO:0006166">
    <property type="term" value="P:purine ribonucleoside salvage"/>
    <property type="evidence" value="ECO:0007669"/>
    <property type="project" value="UniProtKB-UniRule"/>
</dbReference>
<dbReference type="CDD" id="cd09010">
    <property type="entry name" value="MTAP_SsMTAPII_like_MTIP"/>
    <property type="match status" value="1"/>
</dbReference>
<keyword evidence="2 3" id="KW-0808">Transferase</keyword>
<dbReference type="EMBL" id="CP000103">
    <property type="protein sequence ID" value="ABB73957.1"/>
    <property type="molecule type" value="Genomic_DNA"/>
</dbReference>
<dbReference type="Pfam" id="PF01048">
    <property type="entry name" value="PNP_UDP_1"/>
    <property type="match status" value="1"/>
</dbReference>
<keyword evidence="6" id="KW-1185">Reference proteome</keyword>
<dbReference type="InterPro" id="IPR010044">
    <property type="entry name" value="MTAP"/>
</dbReference>
<name>Q2YBB4_NITMU</name>
<dbReference type="PANTHER" id="PTHR42679:SF2">
    <property type="entry name" value="S-METHYL-5'-THIOADENOSINE PHOSPHORYLASE"/>
    <property type="match status" value="1"/>
</dbReference>
<evidence type="ECO:0000256" key="1">
    <source>
        <dbReference type="ARBA" id="ARBA00022676"/>
    </source>
</evidence>
<dbReference type="HOGENOM" id="CLU_054456_0_2_4"/>
<dbReference type="SUPFAM" id="SSF53167">
    <property type="entry name" value="Purine and uridine phosphorylases"/>
    <property type="match status" value="1"/>
</dbReference>
<feature type="binding site" evidence="3">
    <location>
        <position position="184"/>
    </location>
    <ligand>
        <name>phosphate</name>
        <dbReference type="ChEBI" id="CHEBI:43474"/>
    </ligand>
</feature>
<feature type="binding site" evidence="3">
    <location>
        <position position="183"/>
    </location>
    <ligand>
        <name>substrate</name>
    </ligand>
</feature>
<dbReference type="Proteomes" id="UP000002718">
    <property type="component" value="Chromosome"/>
</dbReference>
<organism evidence="5 6">
    <name type="scientific">Nitrosospira multiformis (strain ATCC 25196 / NCIMB 11849 / C 71)</name>
    <dbReference type="NCBI Taxonomy" id="323848"/>
    <lineage>
        <taxon>Bacteria</taxon>
        <taxon>Pseudomonadati</taxon>
        <taxon>Pseudomonadota</taxon>
        <taxon>Betaproteobacteria</taxon>
        <taxon>Nitrosomonadales</taxon>
        <taxon>Nitrosomonadaceae</taxon>
        <taxon>Nitrosospira</taxon>
    </lineage>
</organism>
<reference evidence="5 6" key="2">
    <citation type="journal article" date="2008" name="Appl. Environ. Microbiol.">
        <title>Complete genome sequence of Nitrosospira multiformis, an ammonia-oxidizing bacterium from the soil environment.</title>
        <authorList>
            <person name="Norton J.M."/>
            <person name="Klotz M.G."/>
            <person name="Stein L.Y."/>
            <person name="Arp D.J."/>
            <person name="Bottomley P.J."/>
            <person name="Chain P.S."/>
            <person name="Hauser L.J."/>
            <person name="Land M.L."/>
            <person name="Larimer F.W."/>
            <person name="Shin M.W."/>
            <person name="Starkenburg S.R."/>
        </authorList>
    </citation>
    <scope>NUCLEOTIDE SEQUENCE [LARGE SCALE GENOMIC DNA]</scope>
    <source>
        <strain evidence="6">ATCC 25196 / NCIMB 11849 / C 71</strain>
    </source>
</reference>
<dbReference type="eggNOG" id="COG0005">
    <property type="taxonomic scope" value="Bacteria"/>
</dbReference>
<dbReference type="OrthoDB" id="1523230at2"/>
<dbReference type="InterPro" id="IPR000845">
    <property type="entry name" value="Nucleoside_phosphorylase_d"/>
</dbReference>
<accession>Q2YBB4</accession>
<comment type="function">
    <text evidence="3">Purine nucleoside phosphorylase which is highly specific for 6-oxopurine nucleosides. Cleaves guanosine or inosine to respective bases and sugar-1-phosphate molecules. Involved in purine salvage.</text>
</comment>
<evidence type="ECO:0000256" key="3">
    <source>
        <dbReference type="HAMAP-Rule" id="MF_01963"/>
    </source>
</evidence>
<evidence type="ECO:0000256" key="2">
    <source>
        <dbReference type="ARBA" id="ARBA00022679"/>
    </source>
</evidence>
<keyword evidence="3" id="KW-0660">Purine salvage</keyword>
<dbReference type="UniPathway" id="UPA00606"/>
<feature type="binding site" evidence="3">
    <location>
        <begin position="207"/>
        <end position="209"/>
    </location>
    <ligand>
        <name>substrate</name>
    </ligand>
</feature>
<keyword evidence="1 3" id="KW-0328">Glycosyltransferase</keyword>
<comment type="pathway">
    <text evidence="3">Purine metabolism; purine nucleoside salvage.</text>
</comment>
<dbReference type="GO" id="GO:0017061">
    <property type="term" value="F:S-methyl-5-thioadenosine phosphorylase activity"/>
    <property type="evidence" value="ECO:0007669"/>
    <property type="project" value="InterPro"/>
</dbReference>
<feature type="binding site" evidence="3">
    <location>
        <begin position="50"/>
        <end position="51"/>
    </location>
    <ligand>
        <name>phosphate</name>
        <dbReference type="ChEBI" id="CHEBI:43474"/>
    </ligand>
</feature>
<dbReference type="PANTHER" id="PTHR42679">
    <property type="entry name" value="S-METHYL-5'-THIOADENOSINE PHOSPHORYLASE"/>
    <property type="match status" value="1"/>
</dbReference>
<comment type="similarity">
    <text evidence="3">Belongs to the PNP/MTAP phosphorylase family. MTAP subfamily.</text>
</comment>
<dbReference type="InterPro" id="IPR035994">
    <property type="entry name" value="Nucleoside_phosphorylase_sf"/>
</dbReference>
<dbReference type="NCBIfam" id="NF006599">
    <property type="entry name" value="PRK09136.1"/>
    <property type="match status" value="1"/>
</dbReference>
<comment type="catalytic activity">
    <reaction evidence="3">
        <text>a purine D-ribonucleoside + phosphate = a purine nucleobase + alpha-D-ribose 1-phosphate</text>
        <dbReference type="Rhea" id="RHEA:19805"/>
        <dbReference type="ChEBI" id="CHEBI:26386"/>
        <dbReference type="ChEBI" id="CHEBI:43474"/>
        <dbReference type="ChEBI" id="CHEBI:57720"/>
        <dbReference type="ChEBI" id="CHEBI:142355"/>
        <dbReference type="EC" id="2.4.2.1"/>
    </reaction>
</comment>
<feature type="site" description="Important for substrate specificity" evidence="3">
    <location>
        <position position="165"/>
    </location>
</feature>
<feature type="site" description="Important for substrate specificity" evidence="3">
    <location>
        <position position="221"/>
    </location>
</feature>
<evidence type="ECO:0000313" key="5">
    <source>
        <dbReference type="EMBL" id="ABB73957.1"/>
    </source>
</evidence>
<dbReference type="KEGG" id="nmu:Nmul_A0650"/>
<dbReference type="EC" id="2.4.2.1" evidence="3"/>
<reference evidence="6" key="1">
    <citation type="submission" date="2005-08" db="EMBL/GenBank/DDBJ databases">
        <title>Complete sequence of chromosome 1 of Nitrosospira multiformis ATCC 25196.</title>
        <authorList>
            <person name="Copeland A."/>
            <person name="Lucas S."/>
            <person name="Lapidus A."/>
            <person name="Barry K."/>
            <person name="Detter J.C."/>
            <person name="Glavina T."/>
            <person name="Hammon N."/>
            <person name="Israni S."/>
            <person name="Pitluck S."/>
            <person name="Chain P."/>
            <person name="Malfatti S."/>
            <person name="Shin M."/>
            <person name="Vergez L."/>
            <person name="Schmutz J."/>
            <person name="Larimer F."/>
            <person name="Land M."/>
            <person name="Hauser L."/>
            <person name="Kyrpides N."/>
            <person name="Lykidis A."/>
            <person name="Richardson P."/>
        </authorList>
    </citation>
    <scope>NUCLEOTIDE SEQUENCE [LARGE SCALE GENOMIC DNA]</scope>
    <source>
        <strain evidence="6">ATCC 25196 / NCIMB 11849 / C 71</strain>
    </source>
</reference>
<dbReference type="GO" id="GO:0019509">
    <property type="term" value="P:L-methionine salvage from methylthioadenosine"/>
    <property type="evidence" value="ECO:0007669"/>
    <property type="project" value="TreeGrafter"/>
</dbReference>
<gene>
    <name evidence="5" type="ordered locus">Nmul_A0650</name>
</gene>
<feature type="binding site" evidence="3">
    <location>
        <position position="8"/>
    </location>
    <ligand>
        <name>phosphate</name>
        <dbReference type="ChEBI" id="CHEBI:43474"/>
    </ligand>
</feature>
<evidence type="ECO:0000259" key="4">
    <source>
        <dbReference type="Pfam" id="PF01048"/>
    </source>
</evidence>
<sequence length="248" mass="26992">MLAIIGGTGMAQLECLEISHQKVVTTPYGEPSGPLTFGKIRNNTVVFLARHGYGHTIPPHEVNYRANLWALQSVNLTRVIAVASVGGIRADLAPGTVVIPDQIIDYTYGRKYTYYDGKDRSVTYIDFTEPYCPLTRKRLLEAAGRAGEKVLDGGVYGATQGPRLETAAEVNRLERDGVDMVGMTGMPEAALAKELGLCYATLAVVANYAAGRKSSAHLIRLDEAHGVLEKTMVRVRNILEWVVTLDAD</sequence>
<comment type="subunit">
    <text evidence="3">Homohexamer. Dimer of a homotrimer.</text>
</comment>
<dbReference type="STRING" id="323848.Nmul_A0650"/>
<comment type="caution">
    <text evidence="3">Lacks conserved residue(s) required for the propagation of feature annotation.</text>
</comment>